<evidence type="ECO:0000313" key="7">
    <source>
        <dbReference type="Proteomes" id="UP000051562"/>
    </source>
</evidence>
<dbReference type="PANTHER" id="PTHR43649:SF12">
    <property type="entry name" value="DIACETYLCHITOBIOSE BINDING PROTEIN DASA"/>
    <property type="match status" value="1"/>
</dbReference>
<dbReference type="EMBL" id="FUYX01000013">
    <property type="protein sequence ID" value="SKC08763.1"/>
    <property type="molecule type" value="Genomic_DNA"/>
</dbReference>
<proteinExistence type="inferred from homology"/>
<protein>
    <submittedName>
        <fullName evidence="6">Raffinose/stachyose/melibiose transport system substrate-binding protein</fullName>
    </submittedName>
    <submittedName>
        <fullName evidence="5">Sugar ABC transporter substrate-binding protein</fullName>
    </submittedName>
</protein>
<keyword evidence="3" id="KW-0574">Periplasm</keyword>
<dbReference type="EMBL" id="LMAR01000033">
    <property type="protein sequence ID" value="KQK30691.1"/>
    <property type="molecule type" value="Genomic_DNA"/>
</dbReference>
<sequence>MLAGIETKSIVRRTLGKLALTMFAAATAFAAPAQAEDLTLWSWRQEDKAAYAKFIAAFRKQHPDINVKFEAFEAANYNTVLSTALAGGTGPDIVQVRAYGTLGVGKPDYLVPLDKTMIPEFANFPDSAIAAETMRADGKLYAVPFASQTMLIIYNKELFEKAGVTPPNTWDELVSVSKTLKEKGINPFGNGTATAWQNETIVGALLSSQIGKQFEQDVLAGKADFTDARFVGALTKLNEIKDYFAPNFSGVDYAASQQLFAAGRAAMFAGGSFEIANFLRQNPKLKLGLFASPVAKAGDPRLVALYYDGGYAINAASKNKDAALKFLRFLGTPEFGTAFSNDLQNISPIKGVAFENPLLKEVAALNQSAMSYIMLVNFRYQEPTGSVLLQSGVQKMLAGKATPAEVGAEITKGIATYYAPFKK</sequence>
<evidence type="ECO:0000256" key="2">
    <source>
        <dbReference type="ARBA" id="ARBA00008520"/>
    </source>
</evidence>
<dbReference type="OrthoDB" id="5897001at2"/>
<dbReference type="AlphaFoldDB" id="A0A0Q3KM28"/>
<name>A0A0Q3KM28_9HYPH</name>
<dbReference type="RefSeq" id="WP_055727852.1">
    <property type="nucleotide sequence ID" value="NZ_FUYX01000013.1"/>
</dbReference>
<evidence type="ECO:0000313" key="5">
    <source>
        <dbReference type="EMBL" id="KQK30691.1"/>
    </source>
</evidence>
<accession>A0A0Q3KM28</accession>
<comment type="similarity">
    <text evidence="2">Belongs to the bacterial solute-binding protein 1 family.</text>
</comment>
<dbReference type="Proteomes" id="UP000190130">
    <property type="component" value="Unassembled WGS sequence"/>
</dbReference>
<evidence type="ECO:0000313" key="8">
    <source>
        <dbReference type="Proteomes" id="UP000190130"/>
    </source>
</evidence>
<gene>
    <name evidence="5" type="ORF">ARD30_12110</name>
    <name evidence="6" type="ORF">SAMN05660750_04169</name>
</gene>
<feature type="chain" id="PRO_5014520475" evidence="4">
    <location>
        <begin position="31"/>
        <end position="423"/>
    </location>
</feature>
<dbReference type="GO" id="GO:0042597">
    <property type="term" value="C:periplasmic space"/>
    <property type="evidence" value="ECO:0007669"/>
    <property type="project" value="UniProtKB-SubCell"/>
</dbReference>
<dbReference type="Gene3D" id="3.40.190.10">
    <property type="entry name" value="Periplasmic binding protein-like II"/>
    <property type="match status" value="2"/>
</dbReference>
<dbReference type="STRING" id="53254.SAMN05660750_04169"/>
<evidence type="ECO:0000256" key="4">
    <source>
        <dbReference type="SAM" id="SignalP"/>
    </source>
</evidence>
<reference evidence="5 7" key="1">
    <citation type="submission" date="2015-10" db="EMBL/GenBank/DDBJ databases">
        <title>Draft genome of Bosea thiooxidans.</title>
        <authorList>
            <person name="Wang X."/>
        </authorList>
    </citation>
    <scope>NUCLEOTIDE SEQUENCE [LARGE SCALE GENOMIC DNA]</scope>
    <source>
        <strain evidence="5 7">CGMCC 9174</strain>
    </source>
</reference>
<dbReference type="InterPro" id="IPR006059">
    <property type="entry name" value="SBP"/>
</dbReference>
<feature type="signal peptide" evidence="4">
    <location>
        <begin position="1"/>
        <end position="30"/>
    </location>
</feature>
<reference evidence="6 8" key="2">
    <citation type="submission" date="2017-02" db="EMBL/GenBank/DDBJ databases">
        <authorList>
            <person name="Peterson S.W."/>
        </authorList>
    </citation>
    <scope>NUCLEOTIDE SEQUENCE [LARGE SCALE GENOMIC DNA]</scope>
    <source>
        <strain evidence="6 8">DSM 9653</strain>
    </source>
</reference>
<evidence type="ECO:0000256" key="1">
    <source>
        <dbReference type="ARBA" id="ARBA00004418"/>
    </source>
</evidence>
<dbReference type="Pfam" id="PF01547">
    <property type="entry name" value="SBP_bac_1"/>
    <property type="match status" value="1"/>
</dbReference>
<dbReference type="Proteomes" id="UP000051562">
    <property type="component" value="Unassembled WGS sequence"/>
</dbReference>
<keyword evidence="7" id="KW-1185">Reference proteome</keyword>
<dbReference type="SUPFAM" id="SSF53850">
    <property type="entry name" value="Periplasmic binding protein-like II"/>
    <property type="match status" value="1"/>
</dbReference>
<comment type="subcellular location">
    <subcellularLocation>
        <location evidence="1">Periplasm</location>
    </subcellularLocation>
</comment>
<evidence type="ECO:0000256" key="3">
    <source>
        <dbReference type="ARBA" id="ARBA00022764"/>
    </source>
</evidence>
<keyword evidence="4" id="KW-0732">Signal</keyword>
<evidence type="ECO:0000313" key="6">
    <source>
        <dbReference type="EMBL" id="SKC08763.1"/>
    </source>
</evidence>
<organism evidence="5 7">
    <name type="scientific">Bosea thiooxidans</name>
    <dbReference type="NCBI Taxonomy" id="53254"/>
    <lineage>
        <taxon>Bacteria</taxon>
        <taxon>Pseudomonadati</taxon>
        <taxon>Pseudomonadota</taxon>
        <taxon>Alphaproteobacteria</taxon>
        <taxon>Hyphomicrobiales</taxon>
        <taxon>Boseaceae</taxon>
        <taxon>Bosea</taxon>
    </lineage>
</organism>
<dbReference type="InterPro" id="IPR050490">
    <property type="entry name" value="Bact_solute-bd_prot1"/>
</dbReference>
<dbReference type="PANTHER" id="PTHR43649">
    <property type="entry name" value="ARABINOSE-BINDING PROTEIN-RELATED"/>
    <property type="match status" value="1"/>
</dbReference>